<dbReference type="RefSeq" id="WP_145456841.1">
    <property type="nucleotide sequence ID" value="NZ_CP036317.1"/>
</dbReference>
<protein>
    <recommendedName>
        <fullName evidence="3">Squalene cyclase C-terminal domain-containing protein</fullName>
    </recommendedName>
</protein>
<dbReference type="AlphaFoldDB" id="A0A518FQM5"/>
<sequence length="423" mass="46848">MNSSNNTIGGVNTNVTHPSRRLAIQKIACMLTSLSGFGCSKPQDRDSSSDPGQELDVYKKPLSVPVYPVSSPSLPIEAIRSVVKYSQPPTVIKVIPISVVYHAIRLWGTSATFPNREFANPLLRGRWGEVMFAIMTDDNAYQEYASTSSSSHLLLPSDHGVMARVADDGGNGGGTSSTHPGAYLQIMAELGVSSEERLHVIEREESTLADVINDEALRVSLLIEQEWIANGLSRYLKNTKWQNRFGDWISFDLIAEKLVNRKLAKGACQGGHVPYALASLLAVQEQRELLSPKVVNSVENHLRAYSKLLSSTQREDGGWDRGWDGNSIADNKSALETSRSLRERLVATGHHLEWMTICKPALRPDDSVMHSASLFLSREIERTGRSVEMDWHKYMPLTHSAKAVLNAQGYLEPDQFISFLDTN</sequence>
<evidence type="ECO:0000313" key="1">
    <source>
        <dbReference type="EMBL" id="QDV18643.1"/>
    </source>
</evidence>
<evidence type="ECO:0000313" key="2">
    <source>
        <dbReference type="Proteomes" id="UP000320839"/>
    </source>
</evidence>
<name>A0A518FQM5_9PLAN</name>
<dbReference type="EMBL" id="CP036317">
    <property type="protein sequence ID" value="QDV18643.1"/>
    <property type="molecule type" value="Genomic_DNA"/>
</dbReference>
<evidence type="ECO:0008006" key="3">
    <source>
        <dbReference type="Google" id="ProtNLM"/>
    </source>
</evidence>
<organism evidence="1 2">
    <name type="scientific">Gimesia panareensis</name>
    <dbReference type="NCBI Taxonomy" id="2527978"/>
    <lineage>
        <taxon>Bacteria</taxon>
        <taxon>Pseudomonadati</taxon>
        <taxon>Planctomycetota</taxon>
        <taxon>Planctomycetia</taxon>
        <taxon>Planctomycetales</taxon>
        <taxon>Planctomycetaceae</taxon>
        <taxon>Gimesia</taxon>
    </lineage>
</organism>
<dbReference type="Proteomes" id="UP000320839">
    <property type="component" value="Chromosome"/>
</dbReference>
<proteinExistence type="predicted"/>
<reference evidence="1 2" key="1">
    <citation type="submission" date="2019-02" db="EMBL/GenBank/DDBJ databases">
        <title>Deep-cultivation of Planctomycetes and their phenomic and genomic characterization uncovers novel biology.</title>
        <authorList>
            <person name="Wiegand S."/>
            <person name="Jogler M."/>
            <person name="Boedeker C."/>
            <person name="Pinto D."/>
            <person name="Vollmers J."/>
            <person name="Rivas-Marin E."/>
            <person name="Kohn T."/>
            <person name="Peeters S.H."/>
            <person name="Heuer A."/>
            <person name="Rast P."/>
            <person name="Oberbeckmann S."/>
            <person name="Bunk B."/>
            <person name="Jeske O."/>
            <person name="Meyerdierks A."/>
            <person name="Storesund J.E."/>
            <person name="Kallscheuer N."/>
            <person name="Luecker S."/>
            <person name="Lage O.M."/>
            <person name="Pohl T."/>
            <person name="Merkel B.J."/>
            <person name="Hornburger P."/>
            <person name="Mueller R.-W."/>
            <person name="Bruemmer F."/>
            <person name="Labrenz M."/>
            <person name="Spormann A.M."/>
            <person name="Op den Camp H."/>
            <person name="Overmann J."/>
            <person name="Amann R."/>
            <person name="Jetten M.S.M."/>
            <person name="Mascher T."/>
            <person name="Medema M.H."/>
            <person name="Devos D.P."/>
            <person name="Kaster A.-K."/>
            <person name="Ovreas L."/>
            <person name="Rohde M."/>
            <person name="Galperin M.Y."/>
            <person name="Jogler C."/>
        </authorList>
    </citation>
    <scope>NUCLEOTIDE SEQUENCE [LARGE SCALE GENOMIC DNA]</scope>
    <source>
        <strain evidence="1 2">Pan153</strain>
    </source>
</reference>
<accession>A0A518FQM5</accession>
<gene>
    <name evidence="1" type="ORF">Pan153_33030</name>
</gene>